<gene>
    <name evidence="3" type="ORF">PHMEG_00016164</name>
</gene>
<dbReference type="OrthoDB" id="120907at2759"/>
<dbReference type="InterPro" id="IPR043502">
    <property type="entry name" value="DNA/RNA_pol_sf"/>
</dbReference>
<dbReference type="InterPro" id="IPR043128">
    <property type="entry name" value="Rev_trsase/Diguanyl_cyclase"/>
</dbReference>
<proteinExistence type="predicted"/>
<organism evidence="3 4">
    <name type="scientific">Phytophthora megakarya</name>
    <dbReference type="NCBI Taxonomy" id="4795"/>
    <lineage>
        <taxon>Eukaryota</taxon>
        <taxon>Sar</taxon>
        <taxon>Stramenopiles</taxon>
        <taxon>Oomycota</taxon>
        <taxon>Peronosporomycetes</taxon>
        <taxon>Peronosporales</taxon>
        <taxon>Peronosporaceae</taxon>
        <taxon>Phytophthora</taxon>
    </lineage>
</organism>
<evidence type="ECO:0000313" key="4">
    <source>
        <dbReference type="Proteomes" id="UP000198211"/>
    </source>
</evidence>
<evidence type="ECO:0000256" key="1">
    <source>
        <dbReference type="SAM" id="MobiDB-lite"/>
    </source>
</evidence>
<dbReference type="Proteomes" id="UP000198211">
    <property type="component" value="Unassembled WGS sequence"/>
</dbReference>
<keyword evidence="3" id="KW-0548">Nucleotidyltransferase</keyword>
<sequence>MMSVQPRTGHVTRDPLDDECTTSISQKTDLDPSPIVEDQPDTSDLDLTWNSDRDYDECVYYHEGSDLYAEDVDGQMAVLPEVPVTTEDVKIEDILLCGSDNQTPEEIERLRQKIWKFRHLLIGKGNTLPKGNALPPAARGVVCDIDVGEARPIALKCCKLRIQFREKLADLIKGLLSAKMINYSRSPWASPIVVIIKKDGVDIRLCISLTQLMIYPMPLINDLREDLESTLCTPFGLFEWNRMPFDLKNAPQIYQRMIDNALYGFTRIPKSEDHGSTSDVFEDGESVDPGKPSVLGRRSYSDDILIPANNWDQLCDRVEGLLEACDKWNLSISVVKSFWGMPKVEYLEHKVSYNGLEANPKDLSSLTDLAFPGSLRAMQGSLNYYSRFIEDYAIYASVLYELREIDFAAMTKEATQGRIQQVLETEGADPRSQEDRDVDHRMTLDLEAPEPLEEYDQIYYPVAFASRTLKSNELNYGIAEKEVLALLRILDLNYNALVGHSLREEVVRELRIDRIRQAQDEESWIRRLKKYLVGEIRDLTQEEAKMFGSIAMNYEVGQLDLLFYCPTTKETAADRDKLMRLVIPETRQQDILHHYPTSLQGGHQGVDRTYDRIRDHFHWRGKGRPRIQGESPGNPQATYPFQIIVMDHIPSLPSGNTELLIFVDLFSRYVIAKASASRSTQTIAETYEECVFRRFGASEVIRHDREPGFMSDFFKSFNKILGQHSGSRVWLYLDRVREGYAKKLAHLWHGPFHVAEKIGEYAVRLKIAGSAYSIFPVVHVSKIKLIKVFPDRPLARLNGSEEDRVDFDEALLPEDSWIRDRDPDEYEVERISDMGTGKRTRGSKWGEIDSEMDME</sequence>
<reference evidence="4" key="1">
    <citation type="submission" date="2017-03" db="EMBL/GenBank/DDBJ databases">
        <title>Phytopthora megakarya and P. palmivora, two closely related causual agents of cacao black pod achieved similar genome size and gene model numbers by different mechanisms.</title>
        <authorList>
            <person name="Ali S."/>
            <person name="Shao J."/>
            <person name="Larry D.J."/>
            <person name="Kronmiller B."/>
            <person name="Shen D."/>
            <person name="Strem M.D."/>
            <person name="Melnick R.L."/>
            <person name="Guiltinan M.J."/>
            <person name="Tyler B.M."/>
            <person name="Meinhardt L.W."/>
            <person name="Bailey B.A."/>
        </authorList>
    </citation>
    <scope>NUCLEOTIDE SEQUENCE [LARGE SCALE GENOMIC DNA]</scope>
    <source>
        <strain evidence="4">zdho120</strain>
    </source>
</reference>
<dbReference type="GO" id="GO:0003676">
    <property type="term" value="F:nucleic acid binding"/>
    <property type="evidence" value="ECO:0007669"/>
    <property type="project" value="InterPro"/>
</dbReference>
<evidence type="ECO:0000313" key="3">
    <source>
        <dbReference type="EMBL" id="OWZ10897.1"/>
    </source>
</evidence>
<dbReference type="InterPro" id="IPR001584">
    <property type="entry name" value="Integrase_cat-core"/>
</dbReference>
<dbReference type="Pfam" id="PF17921">
    <property type="entry name" value="Integrase_H2C2"/>
    <property type="match status" value="1"/>
</dbReference>
<dbReference type="SUPFAM" id="SSF56672">
    <property type="entry name" value="DNA/RNA polymerases"/>
    <property type="match status" value="1"/>
</dbReference>
<dbReference type="InterPro" id="IPR050951">
    <property type="entry name" value="Retrovirus_Pol_polyprotein"/>
</dbReference>
<comment type="caution">
    <text evidence="3">The sequence shown here is derived from an EMBL/GenBank/DDBJ whole genome shotgun (WGS) entry which is preliminary data.</text>
</comment>
<feature type="region of interest" description="Disordered" evidence="1">
    <location>
        <begin position="1"/>
        <end position="44"/>
    </location>
</feature>
<feature type="region of interest" description="Disordered" evidence="1">
    <location>
        <begin position="831"/>
        <end position="855"/>
    </location>
</feature>
<dbReference type="SUPFAM" id="SSF53098">
    <property type="entry name" value="Ribonuclease H-like"/>
    <property type="match status" value="1"/>
</dbReference>
<dbReference type="Gene3D" id="3.30.420.10">
    <property type="entry name" value="Ribonuclease H-like superfamily/Ribonuclease H"/>
    <property type="match status" value="1"/>
</dbReference>
<dbReference type="CDD" id="cd01647">
    <property type="entry name" value="RT_LTR"/>
    <property type="match status" value="1"/>
</dbReference>
<dbReference type="GO" id="GO:0015074">
    <property type="term" value="P:DNA integration"/>
    <property type="evidence" value="ECO:0007669"/>
    <property type="project" value="InterPro"/>
</dbReference>
<protein>
    <submittedName>
        <fullName evidence="3">Reverse transcriptase</fullName>
    </submittedName>
</protein>
<dbReference type="GO" id="GO:0016787">
    <property type="term" value="F:hydrolase activity"/>
    <property type="evidence" value="ECO:0007669"/>
    <property type="project" value="UniProtKB-KW"/>
</dbReference>
<feature type="domain" description="Integrase catalytic" evidence="2">
    <location>
        <begin position="636"/>
        <end position="722"/>
    </location>
</feature>
<name>A0A225W1K5_9STRA</name>
<evidence type="ECO:0000259" key="2">
    <source>
        <dbReference type="PROSITE" id="PS50994"/>
    </source>
</evidence>
<dbReference type="AlphaFoldDB" id="A0A225W1K5"/>
<accession>A0A225W1K5</accession>
<dbReference type="Gene3D" id="1.10.340.70">
    <property type="match status" value="1"/>
</dbReference>
<dbReference type="InterPro" id="IPR012337">
    <property type="entry name" value="RNaseH-like_sf"/>
</dbReference>
<keyword evidence="3" id="KW-0695">RNA-directed DNA polymerase</keyword>
<dbReference type="EMBL" id="NBNE01002291">
    <property type="protein sequence ID" value="OWZ10897.1"/>
    <property type="molecule type" value="Genomic_DNA"/>
</dbReference>
<dbReference type="PROSITE" id="PS50994">
    <property type="entry name" value="INTEGRASE"/>
    <property type="match status" value="1"/>
</dbReference>
<dbReference type="Gene3D" id="3.30.70.270">
    <property type="match status" value="2"/>
</dbReference>
<dbReference type="InterPro" id="IPR041588">
    <property type="entry name" value="Integrase_H2C2"/>
</dbReference>
<dbReference type="PANTHER" id="PTHR37984">
    <property type="entry name" value="PROTEIN CBG26694"/>
    <property type="match status" value="1"/>
</dbReference>
<dbReference type="GO" id="GO:0003964">
    <property type="term" value="F:RNA-directed DNA polymerase activity"/>
    <property type="evidence" value="ECO:0007669"/>
    <property type="project" value="UniProtKB-KW"/>
</dbReference>
<dbReference type="Gene3D" id="3.10.10.10">
    <property type="entry name" value="HIV Type 1 Reverse Transcriptase, subunit A, domain 1"/>
    <property type="match status" value="2"/>
</dbReference>
<keyword evidence="3" id="KW-0808">Transferase</keyword>
<dbReference type="InterPro" id="IPR036397">
    <property type="entry name" value="RNaseH_sf"/>
</dbReference>
<keyword evidence="4" id="KW-1185">Reference proteome</keyword>
<dbReference type="PANTHER" id="PTHR37984:SF5">
    <property type="entry name" value="PROTEIN NYNRIN-LIKE"/>
    <property type="match status" value="1"/>
</dbReference>
<dbReference type="GO" id="GO:0004519">
    <property type="term" value="F:endonuclease activity"/>
    <property type="evidence" value="ECO:0007669"/>
    <property type="project" value="UniProtKB-KW"/>
</dbReference>